<dbReference type="PATRIC" id="fig|1473.5.peg.2503"/>
<dbReference type="Pfam" id="PF14004">
    <property type="entry name" value="DUF4227"/>
    <property type="match status" value="1"/>
</dbReference>
<evidence type="ECO:0008006" key="3">
    <source>
        <dbReference type="Google" id="ProtNLM"/>
    </source>
</evidence>
<evidence type="ECO:0000313" key="2">
    <source>
        <dbReference type="Proteomes" id="UP000036780"/>
    </source>
</evidence>
<accession>A0A0L0QPE1</accession>
<dbReference type="Proteomes" id="UP000036780">
    <property type="component" value="Unassembled WGS sequence"/>
</dbReference>
<name>A0A0L0QPE1_VIRPA</name>
<dbReference type="InterPro" id="IPR025321">
    <property type="entry name" value="DUF4227"/>
</dbReference>
<organism evidence="1 2">
    <name type="scientific">Virgibacillus pantothenticus</name>
    <dbReference type="NCBI Taxonomy" id="1473"/>
    <lineage>
        <taxon>Bacteria</taxon>
        <taxon>Bacillati</taxon>
        <taxon>Bacillota</taxon>
        <taxon>Bacilli</taxon>
        <taxon>Bacillales</taxon>
        <taxon>Bacillaceae</taxon>
        <taxon>Virgibacillus</taxon>
    </lineage>
</organism>
<dbReference type="AlphaFoldDB" id="A0A0L0QPE1"/>
<protein>
    <recommendedName>
        <fullName evidence="3">DUF4227 domain-containing protein</fullName>
    </recommendedName>
</protein>
<comment type="caution">
    <text evidence="1">The sequence shown here is derived from an EMBL/GenBank/DDBJ whole genome shotgun (WGS) entry which is preliminary data.</text>
</comment>
<reference evidence="2" key="1">
    <citation type="submission" date="2015-07" db="EMBL/GenBank/DDBJ databases">
        <title>Fjat-10053 dsm26.</title>
        <authorList>
            <person name="Liu B."/>
            <person name="Wang J."/>
            <person name="Zhu Y."/>
            <person name="Liu G."/>
            <person name="Chen Q."/>
            <person name="Chen Z."/>
            <person name="Lan J."/>
            <person name="Che J."/>
            <person name="Ge C."/>
            <person name="Shi H."/>
            <person name="Pan Z."/>
            <person name="Liu X."/>
        </authorList>
    </citation>
    <scope>NUCLEOTIDE SEQUENCE [LARGE SCALE GENOMIC DNA]</scope>
    <source>
        <strain evidence="2">DSM 26</strain>
    </source>
</reference>
<proteinExistence type="predicted"/>
<gene>
    <name evidence="1" type="ORF">AFK71_18820</name>
</gene>
<evidence type="ECO:0000313" key="1">
    <source>
        <dbReference type="EMBL" id="KNE20426.1"/>
    </source>
</evidence>
<dbReference type="EMBL" id="LGTO01000007">
    <property type="protein sequence ID" value="KNE20426.1"/>
    <property type="molecule type" value="Genomic_DNA"/>
</dbReference>
<keyword evidence="2" id="KW-1185">Reference proteome</keyword>
<sequence length="70" mass="8599">MDMKMMLLDMLKVFCLFIAFTLLFYYGLRVMHAEYEHYHRYDPPEGPAVKVFTEEHSFFERIHLFFRLGE</sequence>